<dbReference type="InterPro" id="IPR051909">
    <property type="entry name" value="MFP_Cation_Efflux"/>
</dbReference>
<dbReference type="InterPro" id="IPR058792">
    <property type="entry name" value="Beta-barrel_RND_2"/>
</dbReference>
<evidence type="ECO:0000259" key="3">
    <source>
        <dbReference type="Pfam" id="PF25919"/>
    </source>
</evidence>
<dbReference type="InterPro" id="IPR058790">
    <property type="entry name" value="BSH_CusB"/>
</dbReference>
<feature type="domain" description="CusB-like beta-barrel" evidence="4">
    <location>
        <begin position="268"/>
        <end position="341"/>
    </location>
</feature>
<dbReference type="PROSITE" id="PS51257">
    <property type="entry name" value="PROKAR_LIPOPROTEIN"/>
    <property type="match status" value="1"/>
</dbReference>
<dbReference type="PANTHER" id="PTHR30097:SF15">
    <property type="entry name" value="CATION EFFLUX SYSTEM PROTEIN CUSB"/>
    <property type="match status" value="1"/>
</dbReference>
<dbReference type="InterPro" id="IPR045800">
    <property type="entry name" value="HMBD"/>
</dbReference>
<dbReference type="Proteomes" id="UP001158050">
    <property type="component" value="Unassembled WGS sequence"/>
</dbReference>
<organism evidence="5 6">
    <name type="scientific">Epilithonimonas pallida</name>
    <dbReference type="NCBI Taxonomy" id="373671"/>
    <lineage>
        <taxon>Bacteria</taxon>
        <taxon>Pseudomonadati</taxon>
        <taxon>Bacteroidota</taxon>
        <taxon>Flavobacteriia</taxon>
        <taxon>Flavobacteriales</taxon>
        <taxon>Weeksellaceae</taxon>
        <taxon>Chryseobacterium group</taxon>
        <taxon>Epilithonimonas</taxon>
    </lineage>
</organism>
<protein>
    <submittedName>
        <fullName evidence="5">Membrane fusion protein, Cu(I)/Ag(I) efflux system</fullName>
    </submittedName>
</protein>
<evidence type="ECO:0000259" key="4">
    <source>
        <dbReference type="Pfam" id="PF25954"/>
    </source>
</evidence>
<dbReference type="Gene3D" id="2.40.420.20">
    <property type="match status" value="1"/>
</dbReference>
<evidence type="ECO:0000256" key="1">
    <source>
        <dbReference type="ARBA" id="ARBA00022448"/>
    </source>
</evidence>
<dbReference type="RefSeq" id="WP_283415354.1">
    <property type="nucleotide sequence ID" value="NZ_FXUO01000001.1"/>
</dbReference>
<gene>
    <name evidence="5" type="ORF">SAMN05421679_101468</name>
</gene>
<feature type="domain" description="CusB-like barrel-sandwich hybrid" evidence="3">
    <location>
        <begin position="124"/>
        <end position="229"/>
    </location>
</feature>
<keyword evidence="1" id="KW-0813">Transport</keyword>
<feature type="domain" description="Heavy metal binding" evidence="2">
    <location>
        <begin position="39"/>
        <end position="66"/>
    </location>
</feature>
<dbReference type="Gene3D" id="2.40.30.170">
    <property type="match status" value="1"/>
</dbReference>
<sequence length="417" mass="46210">MNYKIIIIILSFSIFFVACKNDKKENHEGHAGHGKTEEVYTCTMHPDVIRNQPGNCPICGMKLVKKESGANHADEGVQLESQLKPTNGFVVSSVPVMTIERSSQPVDIEALGTIAYDTRQIGSISARFAGRIEKLYVRSLYQPVRKGQRVMDIYSPEILTAEQDLLLLLRRDPTNKIMIEASKRKLMLLGMSTQQLGEVISKHKPDFTIAVYSNYNGFIKNAELMKDSEVKASMGASSQTTGELSIKEGMYVQKGQTVFNVYDPSKTWALLNVYIKDKSLLKKGQSVNLISETIPDKIIKGKIDFIEPFYRAETRTITARIYFNNSVYKIPVGSQVRATISGGMQLADWLPKSSVISLGLDKVAFLKSNDGFVAHKINTGIEADGKIQVLGGLSATDSVAVDAEYLMDSESFIKTNN</sequence>
<accession>A0ABY1R1K7</accession>
<evidence type="ECO:0000313" key="5">
    <source>
        <dbReference type="EMBL" id="SMP88285.1"/>
    </source>
</evidence>
<evidence type="ECO:0000313" key="6">
    <source>
        <dbReference type="Proteomes" id="UP001158050"/>
    </source>
</evidence>
<evidence type="ECO:0000259" key="2">
    <source>
        <dbReference type="Pfam" id="PF19335"/>
    </source>
</evidence>
<dbReference type="Pfam" id="PF25919">
    <property type="entry name" value="BSH_CusB"/>
    <property type="match status" value="1"/>
</dbReference>
<dbReference type="Pfam" id="PF19335">
    <property type="entry name" value="HMBD"/>
    <property type="match status" value="1"/>
</dbReference>
<comment type="caution">
    <text evidence="5">The sequence shown here is derived from an EMBL/GenBank/DDBJ whole genome shotgun (WGS) entry which is preliminary data.</text>
</comment>
<proteinExistence type="predicted"/>
<dbReference type="Pfam" id="PF25954">
    <property type="entry name" value="Beta-barrel_RND_2"/>
    <property type="match status" value="1"/>
</dbReference>
<keyword evidence="6" id="KW-1185">Reference proteome</keyword>
<reference evidence="5 6" key="1">
    <citation type="submission" date="2017-05" db="EMBL/GenBank/DDBJ databases">
        <authorList>
            <person name="Varghese N."/>
            <person name="Submissions S."/>
        </authorList>
    </citation>
    <scope>NUCLEOTIDE SEQUENCE [LARGE SCALE GENOMIC DNA]</scope>
    <source>
        <strain evidence="5 6">DSM 18015</strain>
    </source>
</reference>
<dbReference type="PANTHER" id="PTHR30097">
    <property type="entry name" value="CATION EFFLUX SYSTEM PROTEIN CUSB"/>
    <property type="match status" value="1"/>
</dbReference>
<dbReference type="SUPFAM" id="SSF111369">
    <property type="entry name" value="HlyD-like secretion proteins"/>
    <property type="match status" value="1"/>
</dbReference>
<name>A0ABY1R1K7_9FLAO</name>
<dbReference type="EMBL" id="FXUO01000001">
    <property type="protein sequence ID" value="SMP88285.1"/>
    <property type="molecule type" value="Genomic_DNA"/>
</dbReference>